<dbReference type="PANTHER" id="PTHR24412:SF135">
    <property type="entry name" value="KELCH-LIKE PROTEIN 5"/>
    <property type="match status" value="1"/>
</dbReference>
<evidence type="ECO:0000256" key="1">
    <source>
        <dbReference type="ARBA" id="ARBA00022441"/>
    </source>
</evidence>
<evidence type="ECO:0000313" key="5">
    <source>
        <dbReference type="EMBL" id="TRY99995.1"/>
    </source>
</evidence>
<dbReference type="SMART" id="SM00875">
    <property type="entry name" value="BACK"/>
    <property type="match status" value="1"/>
</dbReference>
<dbReference type="InterPro" id="IPR011705">
    <property type="entry name" value="BACK"/>
</dbReference>
<dbReference type="InterPro" id="IPR011333">
    <property type="entry name" value="SKP1/BTB/POZ_sf"/>
</dbReference>
<evidence type="ECO:0000256" key="3">
    <source>
        <dbReference type="SAM" id="MobiDB-lite"/>
    </source>
</evidence>
<evidence type="ECO:0000313" key="6">
    <source>
        <dbReference type="Proteomes" id="UP000316079"/>
    </source>
</evidence>
<feature type="region of interest" description="Disordered" evidence="3">
    <location>
        <begin position="21"/>
        <end position="86"/>
    </location>
</feature>
<dbReference type="OrthoDB" id="45365at2759"/>
<evidence type="ECO:0000259" key="4">
    <source>
        <dbReference type="PROSITE" id="PS50097"/>
    </source>
</evidence>
<gene>
    <name evidence="5" type="ORF">DNTS_007783</name>
</gene>
<dbReference type="AlphaFoldDB" id="A0A553RCU2"/>
<feature type="compositionally biased region" description="Low complexity" evidence="3">
    <location>
        <begin position="177"/>
        <end position="186"/>
    </location>
</feature>
<protein>
    <recommendedName>
        <fullName evidence="4">BTB domain-containing protein</fullName>
    </recommendedName>
</protein>
<keyword evidence="1" id="KW-0880">Kelch repeat</keyword>
<keyword evidence="6" id="KW-1185">Reference proteome</keyword>
<dbReference type="Gene3D" id="1.25.40.420">
    <property type="match status" value="1"/>
</dbReference>
<feature type="compositionally biased region" description="Basic and acidic residues" evidence="3">
    <location>
        <begin position="161"/>
        <end position="173"/>
    </location>
</feature>
<dbReference type="SMART" id="SM00225">
    <property type="entry name" value="BTB"/>
    <property type="match status" value="1"/>
</dbReference>
<keyword evidence="2" id="KW-0677">Repeat</keyword>
<dbReference type="FunFam" id="1.25.40.420:FF:000001">
    <property type="entry name" value="Kelch-like family member 12"/>
    <property type="match status" value="1"/>
</dbReference>
<feature type="compositionally biased region" description="Low complexity" evidence="3">
    <location>
        <begin position="137"/>
        <end position="157"/>
    </location>
</feature>
<dbReference type="Pfam" id="PF07707">
    <property type="entry name" value="BACK"/>
    <property type="match status" value="1"/>
</dbReference>
<proteinExistence type="predicted"/>
<organism evidence="5 6">
    <name type="scientific">Danionella cerebrum</name>
    <dbReference type="NCBI Taxonomy" id="2873325"/>
    <lineage>
        <taxon>Eukaryota</taxon>
        <taxon>Metazoa</taxon>
        <taxon>Chordata</taxon>
        <taxon>Craniata</taxon>
        <taxon>Vertebrata</taxon>
        <taxon>Euteleostomi</taxon>
        <taxon>Actinopterygii</taxon>
        <taxon>Neopterygii</taxon>
        <taxon>Teleostei</taxon>
        <taxon>Ostariophysi</taxon>
        <taxon>Cypriniformes</taxon>
        <taxon>Danionidae</taxon>
        <taxon>Danioninae</taxon>
        <taxon>Danionella</taxon>
    </lineage>
</organism>
<reference evidence="5 6" key="1">
    <citation type="journal article" date="2019" name="Sci. Data">
        <title>Hybrid genome assembly and annotation of Danionella translucida.</title>
        <authorList>
            <person name="Kadobianskyi M."/>
            <person name="Schulze L."/>
            <person name="Schuelke M."/>
            <person name="Judkewitz B."/>
        </authorList>
    </citation>
    <scope>NUCLEOTIDE SEQUENCE [LARGE SCALE GENOMIC DNA]</scope>
    <source>
        <strain evidence="5 6">Bolton</strain>
    </source>
</reference>
<name>A0A553RCU2_9TELE</name>
<dbReference type="InterPro" id="IPR000210">
    <property type="entry name" value="BTB/POZ_dom"/>
</dbReference>
<sequence length="470" mass="51637">MSNPRKDFDVKQILRIRWRWFGHPTSPPPTPANHPQGALFSLGGGRSCSTSRGTGGDQPSLGGCSSSTSAASASPSSGNSSLNINNNRKLGESAGIGGNPSAAAVGIASACPRSMSQQECRSSSPAPWIFPVHSRSSESLEPLQPQQEHLQAQNQQSIRLADARGPGDEDHNNNVESDSSSCRTSNSSVTLSSCVSMEPCVSEEHFQAHSHAEHTFRRMESYLRSRKLCDVVLLAGDRRIPAHRLVLSSVSDYFAAMFTSDVREAKQEEVKMEGRLELREDTIESLLSASSLLQLSAVVQACCSYLMKQLHPSNCLGIRSFADAQGCLDLQKVAHNYTMEHFIEVMRHQEFLLLPACEVEKLLGSDDMNVPEEETVVTALLSWVRHDVVTRQPHIPALLAHIRLPLLKPQVSYSSIHPSPILDAAALIEQLVRSVLYFVLNDGKHLKLRCVIKMLCLFLIITFPSYAFKE</sequence>
<dbReference type="Proteomes" id="UP000316079">
    <property type="component" value="Unassembled WGS sequence"/>
</dbReference>
<dbReference type="PANTHER" id="PTHR24412">
    <property type="entry name" value="KELCH PROTEIN"/>
    <property type="match status" value="1"/>
</dbReference>
<dbReference type="EMBL" id="SRMA01024852">
    <property type="protein sequence ID" value="TRY99995.1"/>
    <property type="molecule type" value="Genomic_DNA"/>
</dbReference>
<comment type="caution">
    <text evidence="5">The sequence shown here is derived from an EMBL/GenBank/DDBJ whole genome shotgun (WGS) entry which is preliminary data.</text>
</comment>
<feature type="compositionally biased region" description="Low complexity" evidence="3">
    <location>
        <begin position="60"/>
        <end position="81"/>
    </location>
</feature>
<accession>A0A553RCU2</accession>
<dbReference type="SUPFAM" id="SSF54695">
    <property type="entry name" value="POZ domain"/>
    <property type="match status" value="1"/>
</dbReference>
<dbReference type="Gene3D" id="3.30.710.10">
    <property type="entry name" value="Potassium Channel Kv1.1, Chain A"/>
    <property type="match status" value="1"/>
</dbReference>
<evidence type="ECO:0000256" key="2">
    <source>
        <dbReference type="ARBA" id="ARBA00022737"/>
    </source>
</evidence>
<feature type="domain" description="BTB" evidence="4">
    <location>
        <begin position="229"/>
        <end position="288"/>
    </location>
</feature>
<feature type="region of interest" description="Disordered" evidence="3">
    <location>
        <begin position="136"/>
        <end position="186"/>
    </location>
</feature>
<dbReference type="Pfam" id="PF00651">
    <property type="entry name" value="BTB"/>
    <property type="match status" value="1"/>
</dbReference>
<dbReference type="PROSITE" id="PS50097">
    <property type="entry name" value="BTB"/>
    <property type="match status" value="1"/>
</dbReference>